<gene>
    <name evidence="1" type="ORF">S01H1_58190</name>
</gene>
<reference evidence="1" key="1">
    <citation type="journal article" date="2014" name="Front. Microbiol.">
        <title>High frequency of phylogenetically diverse reductive dehalogenase-homologous genes in deep subseafloor sedimentary metagenomes.</title>
        <authorList>
            <person name="Kawai M."/>
            <person name="Futagami T."/>
            <person name="Toyoda A."/>
            <person name="Takaki Y."/>
            <person name="Nishi S."/>
            <person name="Hori S."/>
            <person name="Arai W."/>
            <person name="Tsubouchi T."/>
            <person name="Morono Y."/>
            <person name="Uchiyama I."/>
            <person name="Ito T."/>
            <person name="Fujiyama A."/>
            <person name="Inagaki F."/>
            <person name="Takami H."/>
        </authorList>
    </citation>
    <scope>NUCLEOTIDE SEQUENCE</scope>
    <source>
        <strain evidence="1">Expedition CK06-06</strain>
    </source>
</reference>
<name>X0VYW8_9ZZZZ</name>
<sequence>GQIRSMLGDSLMAVVAQQLLRTSDGKGRCAANEILLDSPALANLIREGKISQIPSLIQTRTAEGMQTMDQALMKLIKEGKITSEAAYEKANDKKLFAKRTDEGGK</sequence>
<dbReference type="InterPro" id="IPR027417">
    <property type="entry name" value="P-loop_NTPase"/>
</dbReference>
<protein>
    <recommendedName>
        <fullName evidence="2">Bacterial type II secretion system protein E domain-containing protein</fullName>
    </recommendedName>
</protein>
<feature type="non-terminal residue" evidence="1">
    <location>
        <position position="1"/>
    </location>
</feature>
<organism evidence="1">
    <name type="scientific">marine sediment metagenome</name>
    <dbReference type="NCBI Taxonomy" id="412755"/>
    <lineage>
        <taxon>unclassified sequences</taxon>
        <taxon>metagenomes</taxon>
        <taxon>ecological metagenomes</taxon>
    </lineage>
</organism>
<dbReference type="SUPFAM" id="SSF52540">
    <property type="entry name" value="P-loop containing nucleoside triphosphate hydrolases"/>
    <property type="match status" value="1"/>
</dbReference>
<proteinExistence type="predicted"/>
<dbReference type="AlphaFoldDB" id="X0VYW8"/>
<evidence type="ECO:0000313" key="1">
    <source>
        <dbReference type="EMBL" id="GAG17638.1"/>
    </source>
</evidence>
<accession>X0VYW8</accession>
<dbReference type="Gene3D" id="3.40.50.300">
    <property type="entry name" value="P-loop containing nucleotide triphosphate hydrolases"/>
    <property type="match status" value="1"/>
</dbReference>
<comment type="caution">
    <text evidence="1">The sequence shown here is derived from an EMBL/GenBank/DDBJ whole genome shotgun (WGS) entry which is preliminary data.</text>
</comment>
<dbReference type="EMBL" id="BARS01037999">
    <property type="protein sequence ID" value="GAG17638.1"/>
    <property type="molecule type" value="Genomic_DNA"/>
</dbReference>
<evidence type="ECO:0008006" key="2">
    <source>
        <dbReference type="Google" id="ProtNLM"/>
    </source>
</evidence>